<dbReference type="PANTHER" id="PTHR33452">
    <property type="entry name" value="OXIDOREDUCTASE CATD-RELATED"/>
    <property type="match status" value="1"/>
</dbReference>
<dbReference type="InterPro" id="IPR051907">
    <property type="entry name" value="DoxX-like_oxidoreductase"/>
</dbReference>
<keyword evidence="3" id="KW-1003">Cell membrane</keyword>
<keyword evidence="4 7" id="KW-0812">Transmembrane</keyword>
<keyword evidence="6 7" id="KW-0472">Membrane</keyword>
<evidence type="ECO:0000313" key="9">
    <source>
        <dbReference type="Proteomes" id="UP000016843"/>
    </source>
</evidence>
<evidence type="ECO:0000256" key="7">
    <source>
        <dbReference type="SAM" id="Phobius"/>
    </source>
</evidence>
<organism evidence="8 9">
    <name type="scientific">Rhodonellum psychrophilum GCM71 = DSM 17998</name>
    <dbReference type="NCBI Taxonomy" id="1123057"/>
    <lineage>
        <taxon>Bacteria</taxon>
        <taxon>Pseudomonadati</taxon>
        <taxon>Bacteroidota</taxon>
        <taxon>Cytophagia</taxon>
        <taxon>Cytophagales</taxon>
        <taxon>Cytophagaceae</taxon>
        <taxon>Rhodonellum</taxon>
    </lineage>
</organism>
<dbReference type="eggNOG" id="COG2259">
    <property type="taxonomic scope" value="Bacteria"/>
</dbReference>
<evidence type="ECO:0000256" key="5">
    <source>
        <dbReference type="ARBA" id="ARBA00022989"/>
    </source>
</evidence>
<accession>U5C9Y7</accession>
<evidence type="ECO:0000256" key="2">
    <source>
        <dbReference type="ARBA" id="ARBA00006679"/>
    </source>
</evidence>
<feature type="transmembrane region" description="Helical" evidence="7">
    <location>
        <begin position="90"/>
        <end position="111"/>
    </location>
</feature>
<evidence type="ECO:0000256" key="1">
    <source>
        <dbReference type="ARBA" id="ARBA00004651"/>
    </source>
</evidence>
<protein>
    <submittedName>
        <fullName evidence="8">DoxX family protein</fullName>
    </submittedName>
</protein>
<keyword evidence="5 7" id="KW-1133">Transmembrane helix</keyword>
<evidence type="ECO:0000256" key="3">
    <source>
        <dbReference type="ARBA" id="ARBA00022475"/>
    </source>
</evidence>
<evidence type="ECO:0000256" key="6">
    <source>
        <dbReference type="ARBA" id="ARBA00023136"/>
    </source>
</evidence>
<dbReference type="EMBL" id="AWXR01000001">
    <property type="protein sequence ID" value="ERM84997.1"/>
    <property type="molecule type" value="Genomic_DNA"/>
</dbReference>
<name>U5C9Y7_9BACT</name>
<dbReference type="InterPro" id="IPR032808">
    <property type="entry name" value="DoxX"/>
</dbReference>
<feature type="transmembrane region" description="Helical" evidence="7">
    <location>
        <begin position="117"/>
        <end position="136"/>
    </location>
</feature>
<comment type="caution">
    <text evidence="8">The sequence shown here is derived from an EMBL/GenBank/DDBJ whole genome shotgun (WGS) entry which is preliminary data.</text>
</comment>
<gene>
    <name evidence="8" type="ORF">P872_23345</name>
</gene>
<comment type="subcellular location">
    <subcellularLocation>
        <location evidence="1">Cell membrane</location>
        <topology evidence="1">Multi-pass membrane protein</topology>
    </subcellularLocation>
</comment>
<evidence type="ECO:0000313" key="8">
    <source>
        <dbReference type="EMBL" id="ERM84997.1"/>
    </source>
</evidence>
<proteinExistence type="inferred from homology"/>
<keyword evidence="9" id="KW-1185">Reference proteome</keyword>
<comment type="similarity">
    <text evidence="2">Belongs to the DoxX family.</text>
</comment>
<dbReference type="AlphaFoldDB" id="U5C9Y7"/>
<dbReference type="GO" id="GO:0005886">
    <property type="term" value="C:plasma membrane"/>
    <property type="evidence" value="ECO:0007669"/>
    <property type="project" value="UniProtKB-SubCell"/>
</dbReference>
<sequence length="150" mass="16838">MKKMDAVAKIEKWADKHHPIWIDYVRIALGLFILYKGILFISDTDALIGISKTADLAFFNMALAHYVAFAHLVGGILIALGLVTRLAVLFQLPILFFAVFFVNIQQGFLSLGNNLEFEISLVILLLLIVFLVYGSGKYSVDHWMKTHPNA</sequence>
<dbReference type="PANTHER" id="PTHR33452:SF1">
    <property type="entry name" value="INNER MEMBRANE PROTEIN YPHA-RELATED"/>
    <property type="match status" value="1"/>
</dbReference>
<dbReference type="Pfam" id="PF07681">
    <property type="entry name" value="DoxX"/>
    <property type="match status" value="1"/>
</dbReference>
<reference evidence="8 9" key="1">
    <citation type="journal article" date="2013" name="Genome Announc.">
        <title>Draft Genome Sequence of the Psychrophilic and Alkaliphilic Rhodonellum psychrophilum Strain GCM71T.</title>
        <authorList>
            <person name="Hauptmann A.L."/>
            <person name="Glaring M.A."/>
            <person name="Hallin P.F."/>
            <person name="Prieme A."/>
            <person name="Stougaard P."/>
        </authorList>
    </citation>
    <scope>NUCLEOTIDE SEQUENCE [LARGE SCALE GENOMIC DNA]</scope>
    <source>
        <strain evidence="8 9">GCM71</strain>
    </source>
</reference>
<dbReference type="Proteomes" id="UP000016843">
    <property type="component" value="Unassembled WGS sequence"/>
</dbReference>
<evidence type="ECO:0000256" key="4">
    <source>
        <dbReference type="ARBA" id="ARBA00022692"/>
    </source>
</evidence>
<dbReference type="PATRIC" id="fig|1123057.7.peg.185"/>
<feature type="transmembrane region" description="Helical" evidence="7">
    <location>
        <begin position="62"/>
        <end position="83"/>
    </location>
</feature>
<feature type="transmembrane region" description="Helical" evidence="7">
    <location>
        <begin position="21"/>
        <end position="42"/>
    </location>
</feature>